<dbReference type="Pfam" id="PF13628">
    <property type="entry name" value="DUF4142"/>
    <property type="match status" value="1"/>
</dbReference>
<dbReference type="InterPro" id="IPR012347">
    <property type="entry name" value="Ferritin-like"/>
</dbReference>
<accession>A0A401U613</accession>
<keyword evidence="4" id="KW-1185">Reference proteome</keyword>
<name>A0A401U613_9BACT</name>
<dbReference type="Proteomes" id="UP000288227">
    <property type="component" value="Unassembled WGS sequence"/>
</dbReference>
<feature type="region of interest" description="Disordered" evidence="1">
    <location>
        <begin position="40"/>
        <end position="83"/>
    </location>
</feature>
<feature type="compositionally biased region" description="Polar residues" evidence="1">
    <location>
        <begin position="58"/>
        <end position="79"/>
    </location>
</feature>
<comment type="caution">
    <text evidence="3">The sequence shown here is derived from an EMBL/GenBank/DDBJ whole genome shotgun (WGS) entry which is preliminary data.</text>
</comment>
<evidence type="ECO:0000313" key="4">
    <source>
        <dbReference type="Proteomes" id="UP000288227"/>
    </source>
</evidence>
<dbReference type="PANTHER" id="PTHR38593">
    <property type="entry name" value="BLR2558 PROTEIN"/>
    <property type="match status" value="1"/>
</dbReference>
<dbReference type="Gene3D" id="1.20.1260.10">
    <property type="match status" value="1"/>
</dbReference>
<protein>
    <recommendedName>
        <fullName evidence="2">DUF4142 domain-containing protein</fullName>
    </recommendedName>
</protein>
<evidence type="ECO:0000256" key="1">
    <source>
        <dbReference type="SAM" id="MobiDB-lite"/>
    </source>
</evidence>
<feature type="domain" description="DUF4142" evidence="2">
    <location>
        <begin position="85"/>
        <end position="220"/>
    </location>
</feature>
<evidence type="ECO:0000313" key="3">
    <source>
        <dbReference type="EMBL" id="GCC50325.1"/>
    </source>
</evidence>
<feature type="compositionally biased region" description="Basic and acidic residues" evidence="1">
    <location>
        <begin position="40"/>
        <end position="50"/>
    </location>
</feature>
<dbReference type="PANTHER" id="PTHR38593:SF1">
    <property type="entry name" value="BLR2558 PROTEIN"/>
    <property type="match status" value="1"/>
</dbReference>
<sequence length="230" mass="25078">MLFSILSLTIKKVSMKFLSKIIAFAVIASVSVACGRDARNDLDSQSEKGEQTGFGGSDKTNGESTAGNNSMTEDSTNMHSMHGMDDTKFFKTASDGGLLEVRLGKLATQNGSSTKVIEFGRTMVIDHEKANSELKNFADGLNISIPDALSETSQNKYNELAQKKGNDFDQAYATLMVASHQETIELFRTLYNSGGEQRLREWAEAKIPNLEHHLQMAQMLQVGANGSNGQ</sequence>
<dbReference type="EMBL" id="BHXQ01000001">
    <property type="protein sequence ID" value="GCC50325.1"/>
    <property type="molecule type" value="Genomic_DNA"/>
</dbReference>
<organism evidence="3 4">
    <name type="scientific">Chryseotalea sanaruensis</name>
    <dbReference type="NCBI Taxonomy" id="2482724"/>
    <lineage>
        <taxon>Bacteria</taxon>
        <taxon>Pseudomonadati</taxon>
        <taxon>Bacteroidota</taxon>
        <taxon>Cytophagia</taxon>
        <taxon>Cytophagales</taxon>
        <taxon>Chryseotaleaceae</taxon>
        <taxon>Chryseotalea</taxon>
    </lineage>
</organism>
<gene>
    <name evidence="3" type="ORF">SanaruYs_05400</name>
</gene>
<proteinExistence type="predicted"/>
<evidence type="ECO:0000259" key="2">
    <source>
        <dbReference type="Pfam" id="PF13628"/>
    </source>
</evidence>
<reference evidence="3 4" key="1">
    <citation type="submission" date="2018-11" db="EMBL/GenBank/DDBJ databases">
        <title>Chryseotalea sanarue gen. nov., sp., nov., a member of the family Cytophagaceae, isolated from a brackish lake in Hamamatsu Japan.</title>
        <authorList>
            <person name="Maejima Y."/>
            <person name="Iino T."/>
            <person name="Muraguchi Y."/>
            <person name="Fukuda K."/>
            <person name="Ohkuma M."/>
            <person name="Moriuchi R."/>
            <person name="Dohra H."/>
            <person name="Kimbara K."/>
            <person name="Shintani M."/>
        </authorList>
    </citation>
    <scope>NUCLEOTIDE SEQUENCE [LARGE SCALE GENOMIC DNA]</scope>
    <source>
        <strain evidence="3 4">Ys</strain>
    </source>
</reference>
<dbReference type="InterPro" id="IPR025419">
    <property type="entry name" value="DUF4142"/>
</dbReference>
<dbReference type="AlphaFoldDB" id="A0A401U613"/>